<dbReference type="AlphaFoldDB" id="A0A975GP03"/>
<dbReference type="SUPFAM" id="SSF54862">
    <property type="entry name" value="4Fe-4S ferredoxins"/>
    <property type="match status" value="1"/>
</dbReference>
<dbReference type="PROSITE" id="PS51656">
    <property type="entry name" value="4FE4S"/>
    <property type="match status" value="1"/>
</dbReference>
<evidence type="ECO:0000256" key="4">
    <source>
        <dbReference type="ARBA" id="ARBA00023014"/>
    </source>
</evidence>
<proteinExistence type="predicted"/>
<dbReference type="SUPFAM" id="SSF53920">
    <property type="entry name" value="Fe-only hydrogenase"/>
    <property type="match status" value="1"/>
</dbReference>
<feature type="domain" description="4Fe-4S" evidence="6">
    <location>
        <begin position="388"/>
        <end position="449"/>
    </location>
</feature>
<dbReference type="KEGG" id="dmm:dnm_034360"/>
<dbReference type="GO" id="GO:0046872">
    <property type="term" value="F:metal ion binding"/>
    <property type="evidence" value="ECO:0007669"/>
    <property type="project" value="UniProtKB-KW"/>
</dbReference>
<dbReference type="InterPro" id="IPR017896">
    <property type="entry name" value="4Fe4S_Fe-S-bd"/>
</dbReference>
<keyword evidence="4" id="KW-0411">Iron-sulfur</keyword>
<evidence type="ECO:0000313" key="7">
    <source>
        <dbReference type="EMBL" id="QTA87403.1"/>
    </source>
</evidence>
<gene>
    <name evidence="7" type="ORF">dnm_034360</name>
</gene>
<dbReference type="EMBL" id="CP061800">
    <property type="protein sequence ID" value="QTA87403.1"/>
    <property type="molecule type" value="Genomic_DNA"/>
</dbReference>
<sequence length="449" mass="50558">MHIWKSVSPPDFQFPVTEENKMKQHSSYVYFDEAVCTGCAFSVKACPTRAIRVRNGRPLIMDGKCIGCGECIRVCPTGAMKAVTSGSEPLQKDRISVALVSPVLYSQFFGVPPGDVLQALRQMGFCHAVDMSYFLEMFQCAAEEFIVRNRKDEKFPWPLISPVCPVVVRLIALQFPSLLSHILPIMRPVALMAREVNRQLIRKYGKEESVTLYYINPCPTRMDADRIAFHHERPYIDKTLGINEVYADLTRELKKIRKPAKPDMLDYGPTENSLIWGLSGGEILDMHLDRTLAVSGLKETIAYLEKIEMGLFQDIEYIEFRTCPEGCVGGTLIAIDKYLAKNTIKKASRKCGFKRRVSADNIHRLYEKGWFSAKSSLAKTACLFSIQEEPLSIEELMEIDNILERIHGMDCSACGAPDCRTFAEDVVRGEASLDDCVVLRARGKSAEKI</sequence>
<dbReference type="Gene3D" id="3.40.950.10">
    <property type="entry name" value="Fe-only Hydrogenase (Larger Subunit), Chain L, domain 3"/>
    <property type="match status" value="1"/>
</dbReference>
<evidence type="ECO:0000256" key="3">
    <source>
        <dbReference type="ARBA" id="ARBA00023004"/>
    </source>
</evidence>
<dbReference type="PANTHER" id="PTHR43560:SF1">
    <property type="entry name" value="ION-TRANSLOCATING OXIDOREDUCTASE COMPLEX SUBUNIT B"/>
    <property type="match status" value="1"/>
</dbReference>
<feature type="domain" description="4Fe-4S ferredoxin-type" evidence="5">
    <location>
        <begin position="27"/>
        <end position="55"/>
    </location>
</feature>
<dbReference type="Pfam" id="PF13237">
    <property type="entry name" value="Fer4_10"/>
    <property type="match status" value="1"/>
</dbReference>
<evidence type="ECO:0000256" key="1">
    <source>
        <dbReference type="ARBA" id="ARBA00022485"/>
    </source>
</evidence>
<reference evidence="7" key="1">
    <citation type="journal article" date="2021" name="Microb. Physiol.">
        <title>Proteogenomic Insights into the Physiology of Marine, Sulfate-Reducing, Filamentous Desulfonema limicola and Desulfonema magnum.</title>
        <authorList>
            <person name="Schnaars V."/>
            <person name="Wohlbrand L."/>
            <person name="Scheve S."/>
            <person name="Hinrichs C."/>
            <person name="Reinhardt R."/>
            <person name="Rabus R."/>
        </authorList>
    </citation>
    <scope>NUCLEOTIDE SEQUENCE</scope>
    <source>
        <strain evidence="7">4be13</strain>
    </source>
</reference>
<dbReference type="Proteomes" id="UP000663722">
    <property type="component" value="Chromosome"/>
</dbReference>
<evidence type="ECO:0000259" key="6">
    <source>
        <dbReference type="PROSITE" id="PS51656"/>
    </source>
</evidence>
<dbReference type="InterPro" id="IPR050395">
    <property type="entry name" value="4Fe4S_Ferredoxin_RnfB"/>
</dbReference>
<dbReference type="PANTHER" id="PTHR43560">
    <property type="entry name" value="ION-TRANSLOCATING OXIDOREDUCTASE COMPLEX SUBUNIT B"/>
    <property type="match status" value="1"/>
</dbReference>
<organism evidence="7 8">
    <name type="scientific">Desulfonema magnum</name>
    <dbReference type="NCBI Taxonomy" id="45655"/>
    <lineage>
        <taxon>Bacteria</taxon>
        <taxon>Pseudomonadati</taxon>
        <taxon>Thermodesulfobacteriota</taxon>
        <taxon>Desulfobacteria</taxon>
        <taxon>Desulfobacterales</taxon>
        <taxon>Desulfococcaceae</taxon>
        <taxon>Desulfonema</taxon>
    </lineage>
</organism>
<keyword evidence="8" id="KW-1185">Reference proteome</keyword>
<feature type="domain" description="4Fe-4S ferredoxin-type" evidence="5">
    <location>
        <begin position="56"/>
        <end position="85"/>
    </location>
</feature>
<dbReference type="PROSITE" id="PS51379">
    <property type="entry name" value="4FE4S_FER_2"/>
    <property type="match status" value="2"/>
</dbReference>
<evidence type="ECO:0000259" key="5">
    <source>
        <dbReference type="PROSITE" id="PS51379"/>
    </source>
</evidence>
<evidence type="ECO:0000256" key="2">
    <source>
        <dbReference type="ARBA" id="ARBA00022723"/>
    </source>
</evidence>
<dbReference type="InterPro" id="IPR009016">
    <property type="entry name" value="Fe_hydrogenase"/>
</dbReference>
<keyword evidence="2" id="KW-0479">Metal-binding</keyword>
<dbReference type="InterPro" id="IPR007202">
    <property type="entry name" value="4Fe-4S_dom"/>
</dbReference>
<evidence type="ECO:0000313" key="8">
    <source>
        <dbReference type="Proteomes" id="UP000663722"/>
    </source>
</evidence>
<dbReference type="InterPro" id="IPR004108">
    <property type="entry name" value="Fe_hydrogenase_lsu_C"/>
</dbReference>
<keyword evidence="1" id="KW-0004">4Fe-4S</keyword>
<dbReference type="Pfam" id="PF04060">
    <property type="entry name" value="FeS"/>
    <property type="match status" value="1"/>
</dbReference>
<dbReference type="Gene3D" id="1.10.15.40">
    <property type="entry name" value="Electron transport complex subunit B, putative Fe-S cluster"/>
    <property type="match status" value="1"/>
</dbReference>
<dbReference type="GO" id="GO:0051539">
    <property type="term" value="F:4 iron, 4 sulfur cluster binding"/>
    <property type="evidence" value="ECO:0007669"/>
    <property type="project" value="UniProtKB-KW"/>
</dbReference>
<name>A0A975GP03_9BACT</name>
<keyword evidence="3" id="KW-0408">Iron</keyword>
<accession>A0A975GP03</accession>
<dbReference type="Pfam" id="PF02906">
    <property type="entry name" value="Fe_hyd_lg_C"/>
    <property type="match status" value="1"/>
</dbReference>
<dbReference type="Gene3D" id="3.30.70.20">
    <property type="match status" value="1"/>
</dbReference>
<dbReference type="InterPro" id="IPR017900">
    <property type="entry name" value="4Fe4S_Fe_S_CS"/>
</dbReference>
<dbReference type="PROSITE" id="PS00198">
    <property type="entry name" value="4FE4S_FER_1"/>
    <property type="match status" value="1"/>
</dbReference>
<protein>
    <submittedName>
        <fullName evidence="7">4Fe-4S domain-containing protein</fullName>
    </submittedName>
</protein>